<keyword evidence="2" id="KW-0012">Acyltransferase</keyword>
<dbReference type="SUPFAM" id="SSF55729">
    <property type="entry name" value="Acyl-CoA N-acyltransferases (Nat)"/>
    <property type="match status" value="1"/>
</dbReference>
<evidence type="ECO:0000259" key="3">
    <source>
        <dbReference type="PROSITE" id="PS51186"/>
    </source>
</evidence>
<dbReference type="Proteomes" id="UP000030302">
    <property type="component" value="Chromosome"/>
</dbReference>
<dbReference type="PROSITE" id="PS51186">
    <property type="entry name" value="GNAT"/>
    <property type="match status" value="1"/>
</dbReference>
<evidence type="ECO:0000256" key="2">
    <source>
        <dbReference type="ARBA" id="ARBA00023315"/>
    </source>
</evidence>
<dbReference type="Gene3D" id="3.40.630.30">
    <property type="match status" value="1"/>
</dbReference>
<dbReference type="HOGENOM" id="CLU_086660_0_0_4"/>
<keyword evidence="5" id="KW-1185">Reference proteome</keyword>
<dbReference type="AlphaFoldDB" id="A0A0A1FF73"/>
<dbReference type="InterPro" id="IPR016181">
    <property type="entry name" value="Acyl_CoA_acyltransferase"/>
</dbReference>
<evidence type="ECO:0000313" key="5">
    <source>
        <dbReference type="Proteomes" id="UP000030302"/>
    </source>
</evidence>
<organism evidence="4 5">
    <name type="scientific">Collimonas arenae</name>
    <dbReference type="NCBI Taxonomy" id="279058"/>
    <lineage>
        <taxon>Bacteria</taxon>
        <taxon>Pseudomonadati</taxon>
        <taxon>Pseudomonadota</taxon>
        <taxon>Betaproteobacteria</taxon>
        <taxon>Burkholderiales</taxon>
        <taxon>Oxalobacteraceae</taxon>
        <taxon>Collimonas</taxon>
    </lineage>
</organism>
<dbReference type="Pfam" id="PF00583">
    <property type="entry name" value="Acetyltransf_1"/>
    <property type="match status" value="1"/>
</dbReference>
<dbReference type="InterPro" id="IPR050680">
    <property type="entry name" value="YpeA/RimI_acetyltransf"/>
</dbReference>
<accession>A0A0A1FF73</accession>
<reference evidence="5" key="1">
    <citation type="journal article" date="2014" name="Soil Biol. Biochem.">
        <title>Structure and function of bacterial communities in ageing soils: Insights from the Mendocino ecological staircase.</title>
        <authorList>
            <person name="Uroz S."/>
            <person name="Tech J.J."/>
            <person name="Sawaya N.A."/>
            <person name="Frey-Klett P."/>
            <person name="Leveau J.H.J."/>
        </authorList>
    </citation>
    <scope>NUCLEOTIDE SEQUENCE [LARGE SCALE GENOMIC DNA]</scope>
    <source>
        <strain evidence="5">Cal35</strain>
    </source>
</reference>
<dbReference type="EMBL" id="CP009962">
    <property type="protein sequence ID" value="AIY42440.1"/>
    <property type="molecule type" value="Genomic_DNA"/>
</dbReference>
<protein>
    <submittedName>
        <fullName evidence="4">Acetyltransferase (GNAT) family protein</fullName>
    </submittedName>
</protein>
<dbReference type="STRING" id="279058.LT85_3282"/>
<dbReference type="CDD" id="cd04301">
    <property type="entry name" value="NAT_SF"/>
    <property type="match status" value="1"/>
</dbReference>
<sequence>MFNSVKGEITEHAEYTVVQTPDSPDYYFGNLLLLERAPHNQDRPKLETDFGNLVGLPPLIKHRTFLWPVLEDSPVTLDAFIQAGYDFHESAVLIAQPADLIAPNQKNREITIRPYMHSADWSDWTAMKIAENAGHFPEREFLSHLSGLQAMYQKMIRDNQGNWWGAFVEDKQVANLGLFFTEESGRFQAIFTHPQYRNRGICRTLVHHVAEDAFRHAARLVMVADENHHAARLYESLGFQRQERMASLCWWPKADATE</sequence>
<dbReference type="InterPro" id="IPR000182">
    <property type="entry name" value="GNAT_dom"/>
</dbReference>
<feature type="domain" description="N-acetyltransferase" evidence="3">
    <location>
        <begin position="110"/>
        <end position="258"/>
    </location>
</feature>
<evidence type="ECO:0000256" key="1">
    <source>
        <dbReference type="ARBA" id="ARBA00022679"/>
    </source>
</evidence>
<keyword evidence="1 4" id="KW-0808">Transferase</keyword>
<proteinExistence type="predicted"/>
<dbReference type="GO" id="GO:0016747">
    <property type="term" value="F:acyltransferase activity, transferring groups other than amino-acyl groups"/>
    <property type="evidence" value="ECO:0007669"/>
    <property type="project" value="InterPro"/>
</dbReference>
<dbReference type="KEGG" id="care:LT85_3282"/>
<dbReference type="PANTHER" id="PTHR43420">
    <property type="entry name" value="ACETYLTRANSFERASE"/>
    <property type="match status" value="1"/>
</dbReference>
<name>A0A0A1FF73_9BURK</name>
<evidence type="ECO:0000313" key="4">
    <source>
        <dbReference type="EMBL" id="AIY42440.1"/>
    </source>
</evidence>
<gene>
    <name evidence="4" type="ORF">LT85_3282</name>
</gene>